<feature type="compositionally biased region" description="Polar residues" evidence="1">
    <location>
        <begin position="91"/>
        <end position="106"/>
    </location>
</feature>
<accession>A0ABD1C7F5</accession>
<evidence type="ECO:0000313" key="2">
    <source>
        <dbReference type="EMBL" id="KAL1225367.1"/>
    </source>
</evidence>
<sequence>MMKQILDGQIKNAQQVSERISTLDWKVQCLSIDLQREVMKNFTAVELRSGKVLAPPTSPKVIGKGKEQATEHQTQGKGFTTNERMLEHGSHSGTHVETAPAESQTKLTEHPNSSRKHVLRQDAPASSAETPPARIYSPTIPFPSRAPAVKLRHLPKLGDPGKFVVPCSILGVEFEDSLCDSGSTVNVMSKATAQSLGIENILPSPRTLKFADGAISTSQGLIKDLEVRIDDCLMPCDFQVVEMRNNAYMPLILGRPFLATAGAIVDLPQNRVSLAKVSKGMFYVAISDGKQNGSYVVIEEKVSNKTVLSKSGGAPLQAHVTLTPQRHVGDAIEYKSKCKGMSKPFSKIKALITPELKAQGQAAVDAIMNRVLKFEIKPPPPPPDPPADPPSQA</sequence>
<protein>
    <recommendedName>
        <fullName evidence="4">Aspartic peptidase DDI1-type domain-containing protein</fullName>
    </recommendedName>
</protein>
<organism evidence="2 3">
    <name type="scientific">Cardamine amara subsp. amara</name>
    <dbReference type="NCBI Taxonomy" id="228776"/>
    <lineage>
        <taxon>Eukaryota</taxon>
        <taxon>Viridiplantae</taxon>
        <taxon>Streptophyta</taxon>
        <taxon>Embryophyta</taxon>
        <taxon>Tracheophyta</taxon>
        <taxon>Spermatophyta</taxon>
        <taxon>Magnoliopsida</taxon>
        <taxon>eudicotyledons</taxon>
        <taxon>Gunneridae</taxon>
        <taxon>Pentapetalae</taxon>
        <taxon>rosids</taxon>
        <taxon>malvids</taxon>
        <taxon>Brassicales</taxon>
        <taxon>Brassicaceae</taxon>
        <taxon>Cardamineae</taxon>
        <taxon>Cardamine</taxon>
    </lineage>
</organism>
<dbReference type="CDD" id="cd00303">
    <property type="entry name" value="retropepsin_like"/>
    <property type="match status" value="1"/>
</dbReference>
<proteinExistence type="predicted"/>
<dbReference type="InterPro" id="IPR021109">
    <property type="entry name" value="Peptidase_aspartic_dom_sf"/>
</dbReference>
<dbReference type="Gene3D" id="2.40.70.10">
    <property type="entry name" value="Acid Proteases"/>
    <property type="match status" value="1"/>
</dbReference>
<evidence type="ECO:0008006" key="4">
    <source>
        <dbReference type="Google" id="ProtNLM"/>
    </source>
</evidence>
<dbReference type="Proteomes" id="UP001558713">
    <property type="component" value="Unassembled WGS sequence"/>
</dbReference>
<keyword evidence="3" id="KW-1185">Reference proteome</keyword>
<dbReference type="PANTHER" id="PTHR33067">
    <property type="entry name" value="RNA-DIRECTED DNA POLYMERASE-RELATED"/>
    <property type="match status" value="1"/>
</dbReference>
<gene>
    <name evidence="2" type="ORF">V5N11_009024</name>
</gene>
<evidence type="ECO:0000313" key="3">
    <source>
        <dbReference type="Proteomes" id="UP001558713"/>
    </source>
</evidence>
<feature type="region of interest" description="Disordered" evidence="1">
    <location>
        <begin position="56"/>
        <end position="139"/>
    </location>
</feature>
<comment type="caution">
    <text evidence="2">The sequence shown here is derived from an EMBL/GenBank/DDBJ whole genome shotgun (WGS) entry which is preliminary data.</text>
</comment>
<dbReference type="PANTHER" id="PTHR33067:SF31">
    <property type="entry name" value="RNA-DIRECTED DNA POLYMERASE"/>
    <property type="match status" value="1"/>
</dbReference>
<feature type="compositionally biased region" description="Polar residues" evidence="1">
    <location>
        <begin position="71"/>
        <end position="83"/>
    </location>
</feature>
<feature type="compositionally biased region" description="Pro residues" evidence="1">
    <location>
        <begin position="377"/>
        <end position="393"/>
    </location>
</feature>
<dbReference type="AlphaFoldDB" id="A0ABD1C7F5"/>
<dbReference type="Pfam" id="PF13650">
    <property type="entry name" value="Asp_protease_2"/>
    <property type="match status" value="1"/>
</dbReference>
<evidence type="ECO:0000256" key="1">
    <source>
        <dbReference type="SAM" id="MobiDB-lite"/>
    </source>
</evidence>
<feature type="region of interest" description="Disordered" evidence="1">
    <location>
        <begin position="374"/>
        <end position="393"/>
    </location>
</feature>
<dbReference type="EMBL" id="JBANAX010000031">
    <property type="protein sequence ID" value="KAL1225367.1"/>
    <property type="molecule type" value="Genomic_DNA"/>
</dbReference>
<dbReference type="SUPFAM" id="SSF50630">
    <property type="entry name" value="Acid proteases"/>
    <property type="match status" value="1"/>
</dbReference>
<name>A0ABD1C7F5_CARAN</name>
<reference evidence="2 3" key="1">
    <citation type="submission" date="2024-04" db="EMBL/GenBank/DDBJ databases">
        <title>Genome assembly C_amara_ONT_v2.</title>
        <authorList>
            <person name="Yant L."/>
            <person name="Moore C."/>
            <person name="Slenker M."/>
        </authorList>
    </citation>
    <scope>NUCLEOTIDE SEQUENCE [LARGE SCALE GENOMIC DNA]</scope>
    <source>
        <tissue evidence="2">Leaf</tissue>
    </source>
</reference>